<proteinExistence type="predicted"/>
<keyword evidence="2" id="KW-1185">Reference proteome</keyword>
<protein>
    <submittedName>
        <fullName evidence="1">Uncharacterized protein</fullName>
    </submittedName>
</protein>
<reference evidence="1" key="1">
    <citation type="submission" date="2022-06" db="EMBL/GenBank/DDBJ databases">
        <title>Phylogenomic reconstructions and comparative analyses of Kickxellomycotina fungi.</title>
        <authorList>
            <person name="Reynolds N.K."/>
            <person name="Stajich J.E."/>
            <person name="Barry K."/>
            <person name="Grigoriev I.V."/>
            <person name="Crous P."/>
            <person name="Smith M.E."/>
        </authorList>
    </citation>
    <scope>NUCLEOTIDE SEQUENCE</scope>
    <source>
        <strain evidence="1">RSA 2271</strain>
    </source>
</reference>
<evidence type="ECO:0000313" key="1">
    <source>
        <dbReference type="EMBL" id="KAJ1674893.1"/>
    </source>
</evidence>
<comment type="caution">
    <text evidence="1">The sequence shown here is derived from an EMBL/GenBank/DDBJ whole genome shotgun (WGS) entry which is preliminary data.</text>
</comment>
<name>A0ACC1HEA6_9FUNG</name>
<accession>A0ACC1HEA6</accession>
<evidence type="ECO:0000313" key="2">
    <source>
        <dbReference type="Proteomes" id="UP001145114"/>
    </source>
</evidence>
<dbReference type="EMBL" id="JAMZIH010005617">
    <property type="protein sequence ID" value="KAJ1674893.1"/>
    <property type="molecule type" value="Genomic_DNA"/>
</dbReference>
<gene>
    <name evidence="1" type="ORF">EV182_002349</name>
</gene>
<dbReference type="Proteomes" id="UP001145114">
    <property type="component" value="Unassembled WGS sequence"/>
</dbReference>
<organism evidence="1 2">
    <name type="scientific">Spiromyces aspiralis</name>
    <dbReference type="NCBI Taxonomy" id="68401"/>
    <lineage>
        <taxon>Eukaryota</taxon>
        <taxon>Fungi</taxon>
        <taxon>Fungi incertae sedis</taxon>
        <taxon>Zoopagomycota</taxon>
        <taxon>Kickxellomycotina</taxon>
        <taxon>Kickxellomycetes</taxon>
        <taxon>Kickxellales</taxon>
        <taxon>Kickxellaceae</taxon>
        <taxon>Spiromyces</taxon>
    </lineage>
</organism>
<sequence length="209" mass="23938">MHAIRTRILFPSRRSVPLASLVPSNLGLTRCYAHRSTPPRPPPEQRTYFYYLDIHGRLFLHDVWPRNITSCFKDRRFLNFFFQRLRPNTTGQHEGQYPYISLCGKEVNYLEPADTPVVYTDLVNEGKQLVWGGALLMPFNPANLHVHPVSGYVYHPSPDPALGKLALVSSSTILRYISPTLDIDKVEYQWKGTTYPVKLIELPSDQDGP</sequence>